<evidence type="ECO:0000256" key="5">
    <source>
        <dbReference type="ARBA" id="ARBA00023136"/>
    </source>
</evidence>
<feature type="transmembrane region" description="Helical" evidence="6">
    <location>
        <begin position="409"/>
        <end position="429"/>
    </location>
</feature>
<feature type="domain" description="ABC3 transporter permease C-terminal" evidence="7">
    <location>
        <begin position="88"/>
        <end position="190"/>
    </location>
</feature>
<feature type="transmembrane region" description="Helical" evidence="6">
    <location>
        <begin position="280"/>
        <end position="304"/>
    </location>
</feature>
<keyword evidence="9" id="KW-1185">Reference proteome</keyword>
<dbReference type="GO" id="GO:0005886">
    <property type="term" value="C:plasma membrane"/>
    <property type="evidence" value="ECO:0007669"/>
    <property type="project" value="UniProtKB-SubCell"/>
</dbReference>
<evidence type="ECO:0000256" key="2">
    <source>
        <dbReference type="ARBA" id="ARBA00022475"/>
    </source>
</evidence>
<dbReference type="RefSeq" id="WP_152193732.1">
    <property type="nucleotide sequence ID" value="NZ_VUKD01000001.1"/>
</dbReference>
<evidence type="ECO:0000313" key="8">
    <source>
        <dbReference type="EMBL" id="MPV36043.1"/>
    </source>
</evidence>
<comment type="subcellular location">
    <subcellularLocation>
        <location evidence="1">Cell membrane</location>
        <topology evidence="1">Multi-pass membrane protein</topology>
    </subcellularLocation>
</comment>
<feature type="transmembrane region" description="Helical" evidence="6">
    <location>
        <begin position="208"/>
        <end position="227"/>
    </location>
</feature>
<feature type="transmembrane region" description="Helical" evidence="6">
    <location>
        <begin position="113"/>
        <end position="140"/>
    </location>
</feature>
<gene>
    <name evidence="8" type="ORF">GB881_03100</name>
</gene>
<feature type="transmembrane region" description="Helical" evidence="6">
    <location>
        <begin position="380"/>
        <end position="403"/>
    </location>
</feature>
<keyword evidence="3 6" id="KW-0812">Transmembrane</keyword>
<feature type="transmembrane region" description="Helical" evidence="6">
    <location>
        <begin position="73"/>
        <end position="93"/>
    </location>
</feature>
<evidence type="ECO:0000256" key="6">
    <source>
        <dbReference type="SAM" id="Phobius"/>
    </source>
</evidence>
<dbReference type="AlphaFoldDB" id="A0A6N7EFT5"/>
<sequence>MRAAVRMWWLLRRRSAGRSDPQGLTTVLALVAFAVTTAVLLVVLGGLGALLDRAAAAAPGSSATSYPLLAGTATALLAVPLLTLGGAASRLAVARRDSRLAALRLAGATTGQVSLLTILDAAAQALAGALIGVVGHLGLLPAVMQLRFQGRAFDLGELLVPWWMVPAAVAAVVAVSVASAVTSLRTVAISPLGVAARVSPKGLHWSRVLPLGVTAAAFVVMFSLGLAEVAVLIALVVVGFATLNVIGPFVMSLIGRVTLRRARGPATLIAARRVLDSPKTAWRSVGGVALATFVAGLTTASAMFDAGRAADPAEAQLLADLATGGFLTLGIAGILAAVSTAVMQAGRVIDQRGEYRALHLAGTDLRVLDAARVRETTIPLLAAVALSGAAASVFLLPAFGLTLLTSVPVMVQLVLCVSAAVLLVLVGTLTSRRVVRTVLA</sequence>
<dbReference type="Proteomes" id="UP000437709">
    <property type="component" value="Unassembled WGS sequence"/>
</dbReference>
<feature type="transmembrane region" description="Helical" evidence="6">
    <location>
        <begin position="233"/>
        <end position="259"/>
    </location>
</feature>
<evidence type="ECO:0000313" key="9">
    <source>
        <dbReference type="Proteomes" id="UP000437709"/>
    </source>
</evidence>
<evidence type="ECO:0000256" key="4">
    <source>
        <dbReference type="ARBA" id="ARBA00022989"/>
    </source>
</evidence>
<name>A0A6N7EFT5_9MICO</name>
<evidence type="ECO:0000259" key="7">
    <source>
        <dbReference type="Pfam" id="PF02687"/>
    </source>
</evidence>
<organism evidence="8 9">
    <name type="scientific">Georgenia subflava</name>
    <dbReference type="NCBI Taxonomy" id="1622177"/>
    <lineage>
        <taxon>Bacteria</taxon>
        <taxon>Bacillati</taxon>
        <taxon>Actinomycetota</taxon>
        <taxon>Actinomycetes</taxon>
        <taxon>Micrococcales</taxon>
        <taxon>Bogoriellaceae</taxon>
        <taxon>Georgenia</taxon>
    </lineage>
</organism>
<reference evidence="8 9" key="1">
    <citation type="submission" date="2019-10" db="EMBL/GenBank/DDBJ databases">
        <title>Georgenia wutianyii sp. nov. and Georgenia yuyongxinii sp. nov. isolated from plateau pika (Ochotona curzoniae) in the Qinghai-Tibet plateau of China.</title>
        <authorList>
            <person name="Tian Z."/>
        </authorList>
    </citation>
    <scope>NUCLEOTIDE SEQUENCE [LARGE SCALE GENOMIC DNA]</scope>
    <source>
        <strain evidence="8 9">JCM 19765</strain>
    </source>
</reference>
<accession>A0A6N7EFT5</accession>
<feature type="transmembrane region" description="Helical" evidence="6">
    <location>
        <begin position="160"/>
        <end position="187"/>
    </location>
</feature>
<protein>
    <submittedName>
        <fullName evidence="8">FtsX-like permease family protein</fullName>
    </submittedName>
</protein>
<evidence type="ECO:0000256" key="3">
    <source>
        <dbReference type="ARBA" id="ARBA00022692"/>
    </source>
</evidence>
<keyword evidence="5 6" id="KW-0472">Membrane</keyword>
<dbReference type="EMBL" id="WHPC01000006">
    <property type="protein sequence ID" value="MPV36043.1"/>
    <property type="molecule type" value="Genomic_DNA"/>
</dbReference>
<keyword evidence="4 6" id="KW-1133">Transmembrane helix</keyword>
<dbReference type="Pfam" id="PF02687">
    <property type="entry name" value="FtsX"/>
    <property type="match status" value="1"/>
</dbReference>
<comment type="caution">
    <text evidence="8">The sequence shown here is derived from an EMBL/GenBank/DDBJ whole genome shotgun (WGS) entry which is preliminary data.</text>
</comment>
<proteinExistence type="predicted"/>
<feature type="transmembrane region" description="Helical" evidence="6">
    <location>
        <begin position="324"/>
        <end position="343"/>
    </location>
</feature>
<dbReference type="InterPro" id="IPR003838">
    <property type="entry name" value="ABC3_permease_C"/>
</dbReference>
<dbReference type="OrthoDB" id="5118998at2"/>
<evidence type="ECO:0000256" key="1">
    <source>
        <dbReference type="ARBA" id="ARBA00004651"/>
    </source>
</evidence>
<keyword evidence="2" id="KW-1003">Cell membrane</keyword>